<dbReference type="InterPro" id="IPR016169">
    <property type="entry name" value="FAD-bd_PCMH_sub2"/>
</dbReference>
<dbReference type="RefSeq" id="WP_377467769.1">
    <property type="nucleotide sequence ID" value="NZ_JBHUOP010000007.1"/>
</dbReference>
<evidence type="ECO:0000256" key="9">
    <source>
        <dbReference type="PROSITE-ProRule" id="PRU00703"/>
    </source>
</evidence>
<dbReference type="Pfam" id="PF03471">
    <property type="entry name" value="CorC_HlyC"/>
    <property type="match status" value="1"/>
</dbReference>
<keyword evidence="14" id="KW-1185">Reference proteome</keyword>
<evidence type="ECO:0000256" key="3">
    <source>
        <dbReference type="ARBA" id="ARBA00022475"/>
    </source>
</evidence>
<comment type="similarity">
    <text evidence="2">Belongs to the UPF0053 family.</text>
</comment>
<evidence type="ECO:0000256" key="4">
    <source>
        <dbReference type="ARBA" id="ARBA00022692"/>
    </source>
</evidence>
<evidence type="ECO:0000256" key="5">
    <source>
        <dbReference type="ARBA" id="ARBA00022737"/>
    </source>
</evidence>
<feature type="domain" description="CBS" evidence="11">
    <location>
        <begin position="282"/>
        <end position="342"/>
    </location>
</feature>
<protein>
    <submittedName>
        <fullName evidence="13">Hemolysin family protein</fullName>
    </submittedName>
</protein>
<evidence type="ECO:0000259" key="12">
    <source>
        <dbReference type="PROSITE" id="PS51846"/>
    </source>
</evidence>
<dbReference type="CDD" id="cd04590">
    <property type="entry name" value="CBS_pair_CorC_HlyC_assoc"/>
    <property type="match status" value="1"/>
</dbReference>
<dbReference type="SUPFAM" id="SSF56176">
    <property type="entry name" value="FAD-binding/transporter-associated domain-like"/>
    <property type="match status" value="1"/>
</dbReference>
<dbReference type="InterPro" id="IPR036318">
    <property type="entry name" value="FAD-bd_PCMH-like_sf"/>
</dbReference>
<comment type="caution">
    <text evidence="13">The sequence shown here is derived from an EMBL/GenBank/DDBJ whole genome shotgun (WGS) entry which is preliminary data.</text>
</comment>
<evidence type="ECO:0000256" key="8">
    <source>
        <dbReference type="ARBA" id="ARBA00023136"/>
    </source>
</evidence>
<dbReference type="InterPro" id="IPR044751">
    <property type="entry name" value="Ion_transp-like_CBS"/>
</dbReference>
<reference evidence="14" key="1">
    <citation type="journal article" date="2019" name="Int. J. Syst. Evol. Microbiol.">
        <title>The Global Catalogue of Microorganisms (GCM) 10K type strain sequencing project: providing services to taxonomists for standard genome sequencing and annotation.</title>
        <authorList>
            <consortium name="The Broad Institute Genomics Platform"/>
            <consortium name="The Broad Institute Genome Sequencing Center for Infectious Disease"/>
            <person name="Wu L."/>
            <person name="Ma J."/>
        </authorList>
    </citation>
    <scope>NUCLEOTIDE SEQUENCE [LARGE SCALE GENOMIC DNA]</scope>
    <source>
        <strain evidence="14">KCTC 33576</strain>
    </source>
</reference>
<evidence type="ECO:0000313" key="13">
    <source>
        <dbReference type="EMBL" id="MFD2841600.1"/>
    </source>
</evidence>
<dbReference type="InterPro" id="IPR051676">
    <property type="entry name" value="UPF0053_domain"/>
</dbReference>
<keyword evidence="3" id="KW-1003">Cell membrane</keyword>
<feature type="domain" description="CNNM transmembrane" evidence="12">
    <location>
        <begin position="1"/>
        <end position="201"/>
    </location>
</feature>
<sequence>MVIVSIIIGLLLMAAGAMFVAAEFSLVTVNKNNVKAAAEQGDKKADGVLKALSTLSTQLSGAQLGITITNLGMGFVAEPAIAVLITPVLEDLGMSATQARGVSVTLALVLMTALTMVFGELVPKNLALAKPLETARFVTGFQRGFSKATAWIITFFNGTANRVLGLFGIEPQEELASARSAEELGFLVRHSAQQGVLPSQTAQLVERSLAFGERRAHDAMTPRSRMMHVTSATTLLELLALAKETGHSRFPVLEPGAREVDGLVHVRQALAVPFDERATATVAQVMGEATLVPDTVELDDLMDTLRAGGLQMAVLIDESGDIAGIITLEDLVEELVGEVRDEHDPDGGEIEFVSTHEWTVDASIRPDELDDAIDFDIPEHEEYETLAGLVTLELGRLAQLGDTVYVCEDGRVSEEPFDNEEDGSHPQYLRLIVTELDSSRIERLHVTQLGQRKEHQGAVKEGEAR</sequence>
<keyword evidence="8 10" id="KW-0472">Membrane</keyword>
<keyword evidence="5" id="KW-0677">Repeat</keyword>
<evidence type="ECO:0000259" key="11">
    <source>
        <dbReference type="PROSITE" id="PS51371"/>
    </source>
</evidence>
<evidence type="ECO:0000256" key="1">
    <source>
        <dbReference type="ARBA" id="ARBA00004651"/>
    </source>
</evidence>
<accession>A0ABW5XJY4</accession>
<proteinExistence type="inferred from homology"/>
<name>A0ABW5XJY4_9MICO</name>
<keyword evidence="6 10" id="KW-1133">Transmembrane helix</keyword>
<dbReference type="InterPro" id="IPR005170">
    <property type="entry name" value="Transptr-assoc_dom"/>
</dbReference>
<dbReference type="PANTHER" id="PTHR43099">
    <property type="entry name" value="UPF0053 PROTEIN YRKA"/>
    <property type="match status" value="1"/>
</dbReference>
<dbReference type="InterPro" id="IPR000644">
    <property type="entry name" value="CBS_dom"/>
</dbReference>
<dbReference type="SUPFAM" id="SSF54631">
    <property type="entry name" value="CBS-domain pair"/>
    <property type="match status" value="1"/>
</dbReference>
<organism evidence="13 14">
    <name type="scientific">Populibacterium corticicola</name>
    <dbReference type="NCBI Taxonomy" id="1812826"/>
    <lineage>
        <taxon>Bacteria</taxon>
        <taxon>Bacillati</taxon>
        <taxon>Actinomycetota</taxon>
        <taxon>Actinomycetes</taxon>
        <taxon>Micrococcales</taxon>
        <taxon>Jonesiaceae</taxon>
        <taxon>Populibacterium</taxon>
    </lineage>
</organism>
<dbReference type="Pfam" id="PF00571">
    <property type="entry name" value="CBS"/>
    <property type="match status" value="1"/>
</dbReference>
<dbReference type="PROSITE" id="PS51846">
    <property type="entry name" value="CNNM"/>
    <property type="match status" value="1"/>
</dbReference>
<dbReference type="Gene3D" id="3.30.465.10">
    <property type="match status" value="1"/>
</dbReference>
<dbReference type="InterPro" id="IPR046342">
    <property type="entry name" value="CBS_dom_sf"/>
</dbReference>
<dbReference type="InterPro" id="IPR002550">
    <property type="entry name" value="CNNM"/>
</dbReference>
<feature type="domain" description="CBS" evidence="11">
    <location>
        <begin position="220"/>
        <end position="279"/>
    </location>
</feature>
<dbReference type="Proteomes" id="UP001597391">
    <property type="component" value="Unassembled WGS sequence"/>
</dbReference>
<dbReference type="EMBL" id="JBHUOP010000007">
    <property type="protein sequence ID" value="MFD2841600.1"/>
    <property type="molecule type" value="Genomic_DNA"/>
</dbReference>
<evidence type="ECO:0000313" key="14">
    <source>
        <dbReference type="Proteomes" id="UP001597391"/>
    </source>
</evidence>
<dbReference type="Gene3D" id="3.10.580.10">
    <property type="entry name" value="CBS-domain"/>
    <property type="match status" value="1"/>
</dbReference>
<evidence type="ECO:0000256" key="7">
    <source>
        <dbReference type="ARBA" id="ARBA00023122"/>
    </source>
</evidence>
<evidence type="ECO:0000256" key="6">
    <source>
        <dbReference type="ARBA" id="ARBA00022989"/>
    </source>
</evidence>
<evidence type="ECO:0000256" key="2">
    <source>
        <dbReference type="ARBA" id="ARBA00006337"/>
    </source>
</evidence>
<gene>
    <name evidence="13" type="ORF">ACFSYH_13625</name>
</gene>
<comment type="subcellular location">
    <subcellularLocation>
        <location evidence="1">Cell membrane</location>
        <topology evidence="1">Multi-pass membrane protein</topology>
    </subcellularLocation>
</comment>
<evidence type="ECO:0000256" key="10">
    <source>
        <dbReference type="PROSITE-ProRule" id="PRU01193"/>
    </source>
</evidence>
<keyword evidence="4 10" id="KW-0812">Transmembrane</keyword>
<dbReference type="SMART" id="SM01091">
    <property type="entry name" value="CorC_HlyC"/>
    <property type="match status" value="1"/>
</dbReference>
<dbReference type="PROSITE" id="PS51371">
    <property type="entry name" value="CBS"/>
    <property type="match status" value="2"/>
</dbReference>
<dbReference type="Pfam" id="PF01595">
    <property type="entry name" value="CNNM"/>
    <property type="match status" value="1"/>
</dbReference>
<dbReference type="PANTHER" id="PTHR43099:SF6">
    <property type="entry name" value="UPF0053 PROTEIN RV1842C"/>
    <property type="match status" value="1"/>
</dbReference>
<keyword evidence="7 9" id="KW-0129">CBS domain</keyword>